<feature type="transmembrane region" description="Helical" evidence="1">
    <location>
        <begin position="62"/>
        <end position="83"/>
    </location>
</feature>
<dbReference type="AlphaFoldDB" id="A0A182MRD9"/>
<reference evidence="3" key="1">
    <citation type="submission" date="2013-09" db="EMBL/GenBank/DDBJ databases">
        <title>The Genome Sequence of Anopheles culicifacies species A.</title>
        <authorList>
            <consortium name="The Broad Institute Genomics Platform"/>
            <person name="Neafsey D.E."/>
            <person name="Besansky N."/>
            <person name="Howell P."/>
            <person name="Walton C."/>
            <person name="Young S.K."/>
            <person name="Zeng Q."/>
            <person name="Gargeya S."/>
            <person name="Fitzgerald M."/>
            <person name="Haas B."/>
            <person name="Abouelleil A."/>
            <person name="Allen A.W."/>
            <person name="Alvarado L."/>
            <person name="Arachchi H.M."/>
            <person name="Berlin A.M."/>
            <person name="Chapman S.B."/>
            <person name="Gainer-Dewar J."/>
            <person name="Goldberg J."/>
            <person name="Griggs A."/>
            <person name="Gujja S."/>
            <person name="Hansen M."/>
            <person name="Howarth C."/>
            <person name="Imamovic A."/>
            <person name="Ireland A."/>
            <person name="Larimer J."/>
            <person name="McCowan C."/>
            <person name="Murphy C."/>
            <person name="Pearson M."/>
            <person name="Poon T.W."/>
            <person name="Priest M."/>
            <person name="Roberts A."/>
            <person name="Saif S."/>
            <person name="Shea T."/>
            <person name="Sisk P."/>
            <person name="Sykes S."/>
            <person name="Wortman J."/>
            <person name="Nusbaum C."/>
            <person name="Birren B."/>
        </authorList>
    </citation>
    <scope>NUCLEOTIDE SEQUENCE [LARGE SCALE GENOMIC DNA]</scope>
    <source>
        <strain evidence="3">A-37</strain>
    </source>
</reference>
<keyword evidence="3" id="KW-1185">Reference proteome</keyword>
<dbReference type="STRING" id="139723.A0A182MRD9"/>
<sequence length="131" mass="14359">MQPNLTNKRLSICGWKKAGNDKSKLVPWDVIDRLVVPIICCHAAAILISGALNLLRISQVSALVLFILFSILTVSGVFFYHSLTRLSLNIVYKNNTLLPEGLNFGLNAGFDTTNTASTQAHTVTQMEVQPC</sequence>
<proteinExistence type="predicted"/>
<keyword evidence="1" id="KW-0812">Transmembrane</keyword>
<dbReference type="EnsemblMetazoa" id="ACUA024447-RA">
    <property type="protein sequence ID" value="ACUA024447-PA"/>
    <property type="gene ID" value="ACUA024447"/>
</dbReference>
<accession>A0A182MRD9</accession>
<feature type="transmembrane region" description="Helical" evidence="1">
    <location>
        <begin position="34"/>
        <end position="55"/>
    </location>
</feature>
<dbReference type="Proteomes" id="UP000075883">
    <property type="component" value="Unassembled WGS sequence"/>
</dbReference>
<reference evidence="2" key="2">
    <citation type="submission" date="2020-05" db="UniProtKB">
        <authorList>
            <consortium name="EnsemblMetazoa"/>
        </authorList>
    </citation>
    <scope>IDENTIFICATION</scope>
    <source>
        <strain evidence="2">A-37</strain>
    </source>
</reference>
<dbReference type="EMBL" id="AXCM01005323">
    <property type="status" value="NOT_ANNOTATED_CDS"/>
    <property type="molecule type" value="Genomic_DNA"/>
</dbReference>
<keyword evidence="1" id="KW-1133">Transmembrane helix</keyword>
<evidence type="ECO:0000313" key="2">
    <source>
        <dbReference type="EnsemblMetazoa" id="ACUA024447-PA"/>
    </source>
</evidence>
<evidence type="ECO:0000256" key="1">
    <source>
        <dbReference type="SAM" id="Phobius"/>
    </source>
</evidence>
<dbReference type="VEuPathDB" id="VectorBase:ACUA024447"/>
<organism evidence="2 3">
    <name type="scientific">Anopheles culicifacies</name>
    <dbReference type="NCBI Taxonomy" id="139723"/>
    <lineage>
        <taxon>Eukaryota</taxon>
        <taxon>Metazoa</taxon>
        <taxon>Ecdysozoa</taxon>
        <taxon>Arthropoda</taxon>
        <taxon>Hexapoda</taxon>
        <taxon>Insecta</taxon>
        <taxon>Pterygota</taxon>
        <taxon>Neoptera</taxon>
        <taxon>Endopterygota</taxon>
        <taxon>Diptera</taxon>
        <taxon>Nematocera</taxon>
        <taxon>Culicoidea</taxon>
        <taxon>Culicidae</taxon>
        <taxon>Anophelinae</taxon>
        <taxon>Anopheles</taxon>
        <taxon>culicifacies species complex</taxon>
    </lineage>
</organism>
<evidence type="ECO:0000313" key="3">
    <source>
        <dbReference type="Proteomes" id="UP000075883"/>
    </source>
</evidence>
<protein>
    <submittedName>
        <fullName evidence="2">Uncharacterized protein</fullName>
    </submittedName>
</protein>
<keyword evidence="1" id="KW-0472">Membrane</keyword>
<name>A0A182MRD9_9DIPT</name>